<dbReference type="Gene3D" id="3.40.50.1820">
    <property type="entry name" value="alpha/beta hydrolase"/>
    <property type="match status" value="1"/>
</dbReference>
<keyword evidence="1" id="KW-1133">Transmembrane helix</keyword>
<evidence type="ECO:0008006" key="4">
    <source>
        <dbReference type="Google" id="ProtNLM"/>
    </source>
</evidence>
<evidence type="ECO:0000256" key="1">
    <source>
        <dbReference type="SAM" id="Phobius"/>
    </source>
</evidence>
<dbReference type="PANTHER" id="PTHR12277">
    <property type="entry name" value="ALPHA/BETA HYDROLASE DOMAIN-CONTAINING PROTEIN"/>
    <property type="match status" value="1"/>
</dbReference>
<dbReference type="PANTHER" id="PTHR12277:SF81">
    <property type="entry name" value="PROTEIN ABHD13"/>
    <property type="match status" value="1"/>
</dbReference>
<dbReference type="InterPro" id="IPR029058">
    <property type="entry name" value="AB_hydrolase_fold"/>
</dbReference>
<gene>
    <name evidence="2" type="ORF">TeGR_g2330</name>
</gene>
<sequence length="445" mass="50550">MSSNPLQIRSDSGDGSMRDARYANDDHLLVLENPLDPRNSSPSSAFCCMRAGLCGLWLPEYWPRPIWFVKFLVWWTVLFGFFNVLCYTSATSPFFESSPNLSPWLVFSLYLVFTGAAFGWLNRTNAERWKAEVTVSVIAKKSVGALFIYFLLTPVLWLIARASMYPGMYLDIESPDTEPYISYYHTKEFTFIGDGGTELMGYSAIFKGDNCDLADIDEANIIPTIFYGGNGGNMWMNVYDTRLFLTDDAWPAANDCSYAFISYSFSYRGYEPNEEFYGDENNIINDSIKFFEHVRAQHASSRRPMVFSHSLGTGPTSALSAVVKQEEIACIVLGMPFSTMSQTVLEVAFYSPWIYLYLADTWFSKDRVAKMNPDIPMAILSAGHDELIAPHHQSLMYKESASKDKKLFFDPDGIHMSIGSAIGLHQEEYDAWFQRGCWANRELRE</sequence>
<feature type="transmembrane region" description="Helical" evidence="1">
    <location>
        <begin position="102"/>
        <end position="121"/>
    </location>
</feature>
<evidence type="ECO:0000313" key="3">
    <source>
        <dbReference type="Proteomes" id="UP001165060"/>
    </source>
</evidence>
<keyword evidence="1" id="KW-0812">Transmembrane</keyword>
<protein>
    <recommendedName>
        <fullName evidence="4">Serine aminopeptidase S33 domain-containing protein</fullName>
    </recommendedName>
</protein>
<reference evidence="2 3" key="1">
    <citation type="journal article" date="2023" name="Commun. Biol.">
        <title>Genome analysis of Parmales, the sister group of diatoms, reveals the evolutionary specialization of diatoms from phago-mixotrophs to photoautotrophs.</title>
        <authorList>
            <person name="Ban H."/>
            <person name="Sato S."/>
            <person name="Yoshikawa S."/>
            <person name="Yamada K."/>
            <person name="Nakamura Y."/>
            <person name="Ichinomiya M."/>
            <person name="Sato N."/>
            <person name="Blanc-Mathieu R."/>
            <person name="Endo H."/>
            <person name="Kuwata A."/>
            <person name="Ogata H."/>
        </authorList>
    </citation>
    <scope>NUCLEOTIDE SEQUENCE [LARGE SCALE GENOMIC DNA]</scope>
</reference>
<dbReference type="Proteomes" id="UP001165060">
    <property type="component" value="Unassembled WGS sequence"/>
</dbReference>
<proteinExistence type="predicted"/>
<dbReference type="EMBL" id="BRYB01000232">
    <property type="protein sequence ID" value="GMI25849.1"/>
    <property type="molecule type" value="Genomic_DNA"/>
</dbReference>
<feature type="transmembrane region" description="Helical" evidence="1">
    <location>
        <begin position="142"/>
        <end position="160"/>
    </location>
</feature>
<name>A0ABQ6MGD1_9STRA</name>
<evidence type="ECO:0000313" key="2">
    <source>
        <dbReference type="EMBL" id="GMI25849.1"/>
    </source>
</evidence>
<keyword evidence="1" id="KW-0472">Membrane</keyword>
<organism evidence="2 3">
    <name type="scientific">Tetraparma gracilis</name>
    <dbReference type="NCBI Taxonomy" id="2962635"/>
    <lineage>
        <taxon>Eukaryota</taxon>
        <taxon>Sar</taxon>
        <taxon>Stramenopiles</taxon>
        <taxon>Ochrophyta</taxon>
        <taxon>Bolidophyceae</taxon>
        <taxon>Parmales</taxon>
        <taxon>Triparmaceae</taxon>
        <taxon>Tetraparma</taxon>
    </lineage>
</organism>
<feature type="transmembrane region" description="Helical" evidence="1">
    <location>
        <begin position="71"/>
        <end position="90"/>
    </location>
</feature>
<comment type="caution">
    <text evidence="2">The sequence shown here is derived from an EMBL/GenBank/DDBJ whole genome shotgun (WGS) entry which is preliminary data.</text>
</comment>
<accession>A0ABQ6MGD1</accession>
<keyword evidence="3" id="KW-1185">Reference proteome</keyword>
<dbReference type="SUPFAM" id="SSF53474">
    <property type="entry name" value="alpha/beta-Hydrolases"/>
    <property type="match status" value="1"/>
</dbReference>